<keyword evidence="2" id="KW-1185">Reference proteome</keyword>
<evidence type="ECO:0000313" key="1">
    <source>
        <dbReference type="EMBL" id="SDP60468.1"/>
    </source>
</evidence>
<evidence type="ECO:0008006" key="3">
    <source>
        <dbReference type="Google" id="ProtNLM"/>
    </source>
</evidence>
<dbReference type="EMBL" id="FNJR01000006">
    <property type="protein sequence ID" value="SDP60468.1"/>
    <property type="molecule type" value="Genomic_DNA"/>
</dbReference>
<name>A0A1H0U3E2_9ACTN</name>
<sequence>MRNIVESKVKTGSLAATVTAFVMTEVQPYLPDALGGTLDSIISTAVTGLATFGAAWLTRHTPRVEVEAVDQ</sequence>
<accession>A0A1H0U3E2</accession>
<dbReference type="RefSeq" id="WP_092601120.1">
    <property type="nucleotide sequence ID" value="NZ_FNJR01000006.1"/>
</dbReference>
<protein>
    <recommendedName>
        <fullName evidence="3">Phage r1t holin</fullName>
    </recommendedName>
</protein>
<dbReference type="STRING" id="405564.SAMN04487905_10610"/>
<organism evidence="1 2">
    <name type="scientific">Actinopolyspora xinjiangensis</name>
    <dbReference type="NCBI Taxonomy" id="405564"/>
    <lineage>
        <taxon>Bacteria</taxon>
        <taxon>Bacillati</taxon>
        <taxon>Actinomycetota</taxon>
        <taxon>Actinomycetes</taxon>
        <taxon>Actinopolysporales</taxon>
        <taxon>Actinopolysporaceae</taxon>
        <taxon>Actinopolyspora</taxon>
    </lineage>
</organism>
<dbReference type="OrthoDB" id="9869917at2"/>
<reference evidence="2" key="1">
    <citation type="submission" date="2016-10" db="EMBL/GenBank/DDBJ databases">
        <authorList>
            <person name="Varghese N."/>
            <person name="Submissions S."/>
        </authorList>
    </citation>
    <scope>NUCLEOTIDE SEQUENCE [LARGE SCALE GENOMIC DNA]</scope>
    <source>
        <strain evidence="2">DSM 46732</strain>
    </source>
</reference>
<dbReference type="AlphaFoldDB" id="A0A1H0U3E2"/>
<dbReference type="Proteomes" id="UP000199497">
    <property type="component" value="Unassembled WGS sequence"/>
</dbReference>
<gene>
    <name evidence="1" type="ORF">SAMN04487905_10610</name>
</gene>
<evidence type="ECO:0000313" key="2">
    <source>
        <dbReference type="Proteomes" id="UP000199497"/>
    </source>
</evidence>
<proteinExistence type="predicted"/>